<keyword evidence="3" id="KW-0813">Transport</keyword>
<feature type="transmembrane region" description="Helical" evidence="6">
    <location>
        <begin position="287"/>
        <end position="308"/>
    </location>
</feature>
<accession>A0ABQ4Q4D1</accession>
<dbReference type="InterPro" id="IPR036163">
    <property type="entry name" value="HMA_dom_sf"/>
</dbReference>
<dbReference type="InterPro" id="IPR006121">
    <property type="entry name" value="HMA_dom"/>
</dbReference>
<feature type="transmembrane region" description="Helical" evidence="6">
    <location>
        <begin position="320"/>
        <end position="337"/>
    </location>
</feature>
<dbReference type="InterPro" id="IPR058533">
    <property type="entry name" value="Cation_efflux_TM"/>
</dbReference>
<evidence type="ECO:0000256" key="5">
    <source>
        <dbReference type="ARBA" id="ARBA00023136"/>
    </source>
</evidence>
<gene>
    <name evidence="8" type="ORF">NCCP691_19310</name>
</gene>
<feature type="transmembrane region" description="Helical" evidence="6">
    <location>
        <begin position="413"/>
        <end position="431"/>
    </location>
</feature>
<keyword evidence="3" id="KW-0864">Zinc transport</keyword>
<comment type="caution">
    <text evidence="8">The sequence shown here is derived from an EMBL/GenBank/DDBJ whole genome shotgun (WGS) entry which is preliminary data.</text>
</comment>
<dbReference type="PANTHER" id="PTHR11562">
    <property type="entry name" value="CATION EFFLUX PROTEIN/ ZINC TRANSPORTER"/>
    <property type="match status" value="1"/>
</dbReference>
<keyword evidence="4 6" id="KW-1133">Transmembrane helix</keyword>
<dbReference type="EMBL" id="BPMK01000007">
    <property type="protein sequence ID" value="GIZ51917.1"/>
    <property type="molecule type" value="Genomic_DNA"/>
</dbReference>
<sequence>MPTSSGSSLRKTTFSIPKMDCPSEENLIRMALSGRDDIENLSFDLARRELQAIHRGDPNEVLRRLEGLKLGATLRDSSELSVSGGTMRRESTFAVPKMDCASEENLIRMALSEVPSVTSLRFDLAKRELKATHEGEPGQILERLQPLKLGAELLDTQESTSRTDEAALQRSTFSVPKMDCPSEENMIRMALQGLPDLRSLSFDLSKRELAAVHGGDAKALLERLAPLDLGATLRESVPTSSRQARAAGDDAEDAAEAKTLRTLLAINGVMFVFELALGLFAQSTGLIADSLDMFADAAVYGLALYAVGRAASMKTRAAHLAGWLQLLLALGALFEVGRRFVFGSEPESGLMMGVGLIALLANVTCLVLISKKRDRGAHMTASYIFSANDVIANMGVIAAGVLVAWTNSPYPDLVIGTVIGVIVLNGARRILQLR</sequence>
<keyword evidence="2 6" id="KW-0812">Transmembrane</keyword>
<dbReference type="Gene3D" id="1.20.1510.10">
    <property type="entry name" value="Cation efflux protein transmembrane domain"/>
    <property type="match status" value="1"/>
</dbReference>
<dbReference type="PANTHER" id="PTHR11562:SF17">
    <property type="entry name" value="RE54080P-RELATED"/>
    <property type="match status" value="1"/>
</dbReference>
<keyword evidence="3" id="KW-0406">Ion transport</keyword>
<organism evidence="8 9">
    <name type="scientific">Noviherbaspirillum aridicola</name>
    <dbReference type="NCBI Taxonomy" id="2849687"/>
    <lineage>
        <taxon>Bacteria</taxon>
        <taxon>Pseudomonadati</taxon>
        <taxon>Pseudomonadota</taxon>
        <taxon>Betaproteobacteria</taxon>
        <taxon>Burkholderiales</taxon>
        <taxon>Oxalobacteraceae</taxon>
        <taxon>Noviherbaspirillum</taxon>
    </lineage>
</organism>
<dbReference type="SUPFAM" id="SSF161111">
    <property type="entry name" value="Cation efflux protein transmembrane domain-like"/>
    <property type="match status" value="1"/>
</dbReference>
<dbReference type="Gene3D" id="3.30.70.100">
    <property type="match status" value="1"/>
</dbReference>
<dbReference type="Proteomes" id="UP000887222">
    <property type="component" value="Unassembled WGS sequence"/>
</dbReference>
<feature type="transmembrane region" description="Helical" evidence="6">
    <location>
        <begin position="263"/>
        <end position="281"/>
    </location>
</feature>
<name>A0ABQ4Q4D1_9BURK</name>
<evidence type="ECO:0000256" key="2">
    <source>
        <dbReference type="ARBA" id="ARBA00022692"/>
    </source>
</evidence>
<evidence type="ECO:0000256" key="1">
    <source>
        <dbReference type="ARBA" id="ARBA00004141"/>
    </source>
</evidence>
<dbReference type="Pfam" id="PF01545">
    <property type="entry name" value="Cation_efflux"/>
    <property type="match status" value="1"/>
</dbReference>
<proteinExistence type="predicted"/>
<feature type="transmembrane region" description="Helical" evidence="6">
    <location>
        <begin position="349"/>
        <end position="369"/>
    </location>
</feature>
<evidence type="ECO:0000259" key="7">
    <source>
        <dbReference type="PROSITE" id="PS50846"/>
    </source>
</evidence>
<evidence type="ECO:0000313" key="8">
    <source>
        <dbReference type="EMBL" id="GIZ51917.1"/>
    </source>
</evidence>
<reference evidence="8 9" key="1">
    <citation type="journal article" date="2022" name="Int. J. Syst. Evol. Microbiol.">
        <title>Noviherbaspirillum aridicola sp. nov., isolated from an arid soil in Pakistan.</title>
        <authorList>
            <person name="Khan I.U."/>
            <person name="Saqib M."/>
            <person name="Amin A."/>
            <person name="Hussain F."/>
            <person name="Li L."/>
            <person name="Liu Y.H."/>
            <person name="Fang B.Z."/>
            <person name="Ahmed I."/>
            <person name="Li W.J."/>
        </authorList>
    </citation>
    <scope>NUCLEOTIDE SEQUENCE [LARGE SCALE GENOMIC DNA]</scope>
    <source>
        <strain evidence="8 9">NCCP-691</strain>
    </source>
</reference>
<protein>
    <recommendedName>
        <fullName evidence="7">HMA domain-containing protein</fullName>
    </recommendedName>
</protein>
<dbReference type="PROSITE" id="PS50846">
    <property type="entry name" value="HMA_2"/>
    <property type="match status" value="1"/>
</dbReference>
<keyword evidence="3" id="KW-0862">Zinc</keyword>
<evidence type="ECO:0000256" key="4">
    <source>
        <dbReference type="ARBA" id="ARBA00022989"/>
    </source>
</evidence>
<dbReference type="InterPro" id="IPR027469">
    <property type="entry name" value="Cation_efflux_TMD_sf"/>
</dbReference>
<dbReference type="SUPFAM" id="SSF55008">
    <property type="entry name" value="HMA, heavy metal-associated domain"/>
    <property type="match status" value="3"/>
</dbReference>
<feature type="transmembrane region" description="Helical" evidence="6">
    <location>
        <begin position="390"/>
        <end position="407"/>
    </location>
</feature>
<evidence type="ECO:0000256" key="3">
    <source>
        <dbReference type="ARBA" id="ARBA00022906"/>
    </source>
</evidence>
<feature type="domain" description="HMA" evidence="7">
    <location>
        <begin position="89"/>
        <end position="152"/>
    </location>
</feature>
<keyword evidence="5 6" id="KW-0472">Membrane</keyword>
<keyword evidence="9" id="KW-1185">Reference proteome</keyword>
<dbReference type="Pfam" id="PF00403">
    <property type="entry name" value="HMA"/>
    <property type="match status" value="1"/>
</dbReference>
<dbReference type="InterPro" id="IPR050681">
    <property type="entry name" value="CDF/SLC30A"/>
</dbReference>
<evidence type="ECO:0000313" key="9">
    <source>
        <dbReference type="Proteomes" id="UP000887222"/>
    </source>
</evidence>
<evidence type="ECO:0000256" key="6">
    <source>
        <dbReference type="SAM" id="Phobius"/>
    </source>
</evidence>
<comment type="subcellular location">
    <subcellularLocation>
        <location evidence="1">Membrane</location>
        <topology evidence="1">Multi-pass membrane protein</topology>
    </subcellularLocation>
</comment>